<accession>A0A2S5A2J6</accession>
<evidence type="ECO:0000256" key="5">
    <source>
        <dbReference type="ARBA" id="ARBA00023136"/>
    </source>
</evidence>
<feature type="transmembrane region" description="Helical" evidence="6">
    <location>
        <begin position="7"/>
        <end position="26"/>
    </location>
</feature>
<dbReference type="Pfam" id="PF07690">
    <property type="entry name" value="MFS_1"/>
    <property type="match status" value="1"/>
</dbReference>
<feature type="transmembrane region" description="Helical" evidence="6">
    <location>
        <begin position="486"/>
        <end position="504"/>
    </location>
</feature>
<feature type="transmembrane region" description="Helical" evidence="6">
    <location>
        <begin position="328"/>
        <end position="349"/>
    </location>
</feature>
<feature type="transmembrane region" description="Helical" evidence="6">
    <location>
        <begin position="400"/>
        <end position="420"/>
    </location>
</feature>
<keyword evidence="4 6" id="KW-1133">Transmembrane helix</keyword>
<dbReference type="GO" id="GO:0016020">
    <property type="term" value="C:membrane"/>
    <property type="evidence" value="ECO:0007669"/>
    <property type="project" value="UniProtKB-SubCell"/>
</dbReference>
<comment type="subcellular location">
    <subcellularLocation>
        <location evidence="1">Membrane</location>
        <topology evidence="1">Multi-pass membrane protein</topology>
    </subcellularLocation>
</comment>
<feature type="transmembrane region" description="Helical" evidence="6">
    <location>
        <begin position="165"/>
        <end position="186"/>
    </location>
</feature>
<feature type="transmembrane region" description="Helical" evidence="6">
    <location>
        <begin position="301"/>
        <end position="321"/>
    </location>
</feature>
<gene>
    <name evidence="7" type="ORF">C3K47_10430</name>
</gene>
<dbReference type="AlphaFoldDB" id="A0A2S5A2J6"/>
<dbReference type="RefSeq" id="WP_103789068.1">
    <property type="nucleotide sequence ID" value="NZ_PQVF01000006.1"/>
</dbReference>
<dbReference type="PANTHER" id="PTHR42718:SF9">
    <property type="entry name" value="MAJOR FACILITATOR SUPERFAMILY MULTIDRUG TRANSPORTER MFSC"/>
    <property type="match status" value="1"/>
</dbReference>
<evidence type="ECO:0000256" key="4">
    <source>
        <dbReference type="ARBA" id="ARBA00022989"/>
    </source>
</evidence>
<reference evidence="7 8" key="1">
    <citation type="submission" date="2018-01" db="EMBL/GenBank/DDBJ databases">
        <authorList>
            <person name="Gaut B.S."/>
            <person name="Morton B.R."/>
            <person name="Clegg M.T."/>
            <person name="Duvall M.R."/>
        </authorList>
    </citation>
    <scope>NUCLEOTIDE SEQUENCE [LARGE SCALE GENOMIC DNA]</scope>
    <source>
        <strain evidence="7 8">HR-AV</strain>
    </source>
</reference>
<keyword evidence="8" id="KW-1185">Reference proteome</keyword>
<feature type="transmembrane region" description="Helical" evidence="6">
    <location>
        <begin position="133"/>
        <end position="153"/>
    </location>
</feature>
<proteinExistence type="predicted"/>
<comment type="caution">
    <text evidence="7">The sequence shown here is derived from an EMBL/GenBank/DDBJ whole genome shotgun (WGS) entry which is preliminary data.</text>
</comment>
<evidence type="ECO:0000256" key="2">
    <source>
        <dbReference type="ARBA" id="ARBA00022448"/>
    </source>
</evidence>
<evidence type="ECO:0000313" key="7">
    <source>
        <dbReference type="EMBL" id="POY36765.1"/>
    </source>
</evidence>
<feature type="transmembrane region" description="Helical" evidence="6">
    <location>
        <begin position="106"/>
        <end position="126"/>
    </location>
</feature>
<feature type="transmembrane region" description="Helical" evidence="6">
    <location>
        <begin position="230"/>
        <end position="250"/>
    </location>
</feature>
<evidence type="ECO:0000313" key="8">
    <source>
        <dbReference type="Proteomes" id="UP000236893"/>
    </source>
</evidence>
<keyword evidence="5 6" id="KW-0472">Membrane</keyword>
<dbReference type="SUPFAM" id="SSF103473">
    <property type="entry name" value="MFS general substrate transporter"/>
    <property type="match status" value="1"/>
</dbReference>
<evidence type="ECO:0000256" key="3">
    <source>
        <dbReference type="ARBA" id="ARBA00022692"/>
    </source>
</evidence>
<dbReference type="OrthoDB" id="1404010at2"/>
<feature type="transmembrane region" description="Helical" evidence="6">
    <location>
        <begin position="271"/>
        <end position="295"/>
    </location>
</feature>
<feature type="transmembrane region" description="Helical" evidence="6">
    <location>
        <begin position="46"/>
        <end position="65"/>
    </location>
</feature>
<keyword evidence="2" id="KW-0813">Transport</keyword>
<name>A0A2S5A2J6_9SPHI</name>
<dbReference type="InterPro" id="IPR036259">
    <property type="entry name" value="MFS_trans_sf"/>
</dbReference>
<evidence type="ECO:0000256" key="1">
    <source>
        <dbReference type="ARBA" id="ARBA00004141"/>
    </source>
</evidence>
<dbReference type="PANTHER" id="PTHR42718">
    <property type="entry name" value="MAJOR FACILITATOR SUPERFAMILY MULTIDRUG TRANSPORTER MFSC"/>
    <property type="match status" value="1"/>
</dbReference>
<organism evidence="7 8">
    <name type="scientific">Solitalea longa</name>
    <dbReference type="NCBI Taxonomy" id="2079460"/>
    <lineage>
        <taxon>Bacteria</taxon>
        <taxon>Pseudomonadati</taxon>
        <taxon>Bacteroidota</taxon>
        <taxon>Sphingobacteriia</taxon>
        <taxon>Sphingobacteriales</taxon>
        <taxon>Sphingobacteriaceae</taxon>
        <taxon>Solitalea</taxon>
    </lineage>
</organism>
<feature type="transmembrane region" description="Helical" evidence="6">
    <location>
        <begin position="77"/>
        <end position="100"/>
    </location>
</feature>
<dbReference type="InterPro" id="IPR011701">
    <property type="entry name" value="MFS"/>
</dbReference>
<feature type="transmembrane region" description="Helical" evidence="6">
    <location>
        <begin position="198"/>
        <end position="218"/>
    </location>
</feature>
<sequence length="521" mass="58309">MGWKKAELIKVTGLYLLIIPFLNILNATGYESSQIQGHFGASSVEFMYINLIPVFSLVAGLPLALELSKKFPLKSMMLSITIISIILNTCSAFATSIVWFTIWRSLLAFFSIFGIVAALIPIVLLYNPTLNMAIMYGIIQFILQGSSNLYKFLGAHFANIYNWRTSLLMLNINFFLCILLTFVFIRKDVALGKQPFQFDFKGWGFLILFLLPLLFIAAEGQNREWFSDSKIMLAVALWLVIIGCYIFYAINTKNPIISFEVFKHNNVVLGTLFFFLIGLANGTGSVIMAYMAGLLGFNDLYIAHTHLYIFLGLVISIPVCTYMMYHKVYLSVAAIIGFFAFSLYHLLMYFRFYPGISEDDFALPLVIKGIGIGFLYLLSALYISENVPKQLSTSRMMSGILARIVFATIIGGSVLSTFMANTTVLHKTGIGQQLTAGNEAAAQKYSNTKSYYLLKGLKPTEAGKMADNPLQAEMAEPATLLTYKDIYLVMAAVSFIPILLILFLRIGRRPLERIEVEPLPL</sequence>
<protein>
    <submittedName>
        <fullName evidence="7">MFS transporter</fullName>
    </submittedName>
</protein>
<dbReference type="GO" id="GO:0022857">
    <property type="term" value="F:transmembrane transporter activity"/>
    <property type="evidence" value="ECO:0007669"/>
    <property type="project" value="InterPro"/>
</dbReference>
<keyword evidence="3 6" id="KW-0812">Transmembrane</keyword>
<feature type="transmembrane region" description="Helical" evidence="6">
    <location>
        <begin position="361"/>
        <end position="379"/>
    </location>
</feature>
<dbReference type="Proteomes" id="UP000236893">
    <property type="component" value="Unassembled WGS sequence"/>
</dbReference>
<dbReference type="Gene3D" id="1.20.1250.20">
    <property type="entry name" value="MFS general substrate transporter like domains"/>
    <property type="match status" value="1"/>
</dbReference>
<evidence type="ECO:0000256" key="6">
    <source>
        <dbReference type="SAM" id="Phobius"/>
    </source>
</evidence>
<dbReference type="EMBL" id="PQVF01000006">
    <property type="protein sequence ID" value="POY36765.1"/>
    <property type="molecule type" value="Genomic_DNA"/>
</dbReference>